<comment type="similarity">
    <text evidence="3">Belongs to the protein kinase superfamily. AGC Ser/Thr protein kinase family.</text>
</comment>
<keyword evidence="13" id="KW-0460">Magnesium</keyword>
<dbReference type="SMART" id="SM00133">
    <property type="entry name" value="S_TK_X"/>
    <property type="match status" value="1"/>
</dbReference>
<dbReference type="FunFam" id="1.10.510.10:FF:000086">
    <property type="entry name" value="Non-specific serine/threonine protein kinase"/>
    <property type="match status" value="1"/>
</dbReference>
<dbReference type="GO" id="GO:0005737">
    <property type="term" value="C:cytoplasm"/>
    <property type="evidence" value="ECO:0007669"/>
    <property type="project" value="UniProtKB-SubCell"/>
</dbReference>
<accession>A0A5S6Q719</accession>
<evidence type="ECO:0000256" key="3">
    <source>
        <dbReference type="ARBA" id="ARBA00009903"/>
    </source>
</evidence>
<dbReference type="PROSITE" id="PS00107">
    <property type="entry name" value="PROTEIN_KINASE_ATP"/>
    <property type="match status" value="1"/>
</dbReference>
<dbReference type="AlphaFoldDB" id="A0A5S6Q719"/>
<evidence type="ECO:0000313" key="21">
    <source>
        <dbReference type="Proteomes" id="UP000046395"/>
    </source>
</evidence>
<evidence type="ECO:0000256" key="17">
    <source>
        <dbReference type="SAM" id="MobiDB-lite"/>
    </source>
</evidence>
<dbReference type="InterPro" id="IPR000961">
    <property type="entry name" value="AGC-kinase_C"/>
</dbReference>
<dbReference type="PROSITE" id="PS50011">
    <property type="entry name" value="PROTEIN_KINASE_DOM"/>
    <property type="match status" value="1"/>
</dbReference>
<dbReference type="GO" id="GO:0048731">
    <property type="term" value="P:system development"/>
    <property type="evidence" value="ECO:0007669"/>
    <property type="project" value="UniProtKB-ARBA"/>
</dbReference>
<evidence type="ECO:0000256" key="4">
    <source>
        <dbReference type="ARBA" id="ARBA00012513"/>
    </source>
</evidence>
<dbReference type="Gene3D" id="1.10.510.10">
    <property type="entry name" value="Transferase(Phosphotransferase) domain 1"/>
    <property type="match status" value="2"/>
</dbReference>
<evidence type="ECO:0000256" key="16">
    <source>
        <dbReference type="PROSITE-ProRule" id="PRU10141"/>
    </source>
</evidence>
<feature type="region of interest" description="Disordered" evidence="17">
    <location>
        <begin position="1004"/>
        <end position="1045"/>
    </location>
</feature>
<evidence type="ECO:0000256" key="7">
    <source>
        <dbReference type="ARBA" id="ARBA00022553"/>
    </source>
</evidence>
<evidence type="ECO:0000256" key="14">
    <source>
        <dbReference type="ARBA" id="ARBA00047899"/>
    </source>
</evidence>
<proteinExistence type="inferred from homology"/>
<keyword evidence="12 16" id="KW-0067">ATP-binding</keyword>
<keyword evidence="8" id="KW-0808">Transferase</keyword>
<dbReference type="Gene3D" id="1.10.8.10">
    <property type="entry name" value="DNA helicase RuvA subunit, C-terminal domain"/>
    <property type="match status" value="1"/>
</dbReference>
<dbReference type="EC" id="2.7.11.1" evidence="4"/>
<feature type="compositionally biased region" description="Polar residues" evidence="17">
    <location>
        <begin position="1015"/>
        <end position="1034"/>
    </location>
</feature>
<comment type="catalytic activity">
    <reaction evidence="14">
        <text>L-threonyl-[protein] + ATP = O-phospho-L-threonyl-[protein] + ADP + H(+)</text>
        <dbReference type="Rhea" id="RHEA:46608"/>
        <dbReference type="Rhea" id="RHEA-COMP:11060"/>
        <dbReference type="Rhea" id="RHEA-COMP:11605"/>
        <dbReference type="ChEBI" id="CHEBI:15378"/>
        <dbReference type="ChEBI" id="CHEBI:30013"/>
        <dbReference type="ChEBI" id="CHEBI:30616"/>
        <dbReference type="ChEBI" id="CHEBI:61977"/>
        <dbReference type="ChEBI" id="CHEBI:456216"/>
        <dbReference type="EC" id="2.7.11.1"/>
    </reaction>
</comment>
<feature type="domain" description="UBA" evidence="19">
    <location>
        <begin position="112"/>
        <end position="154"/>
    </location>
</feature>
<evidence type="ECO:0000256" key="10">
    <source>
        <dbReference type="ARBA" id="ARBA00022741"/>
    </source>
</evidence>
<dbReference type="GO" id="GO:0009653">
    <property type="term" value="P:anatomical structure morphogenesis"/>
    <property type="evidence" value="ECO:0007669"/>
    <property type="project" value="UniProtKB-ARBA"/>
</dbReference>
<dbReference type="InterPro" id="IPR050839">
    <property type="entry name" value="Rho-assoc_Ser/Thr_Kinase"/>
</dbReference>
<dbReference type="PROSITE" id="PS51285">
    <property type="entry name" value="AGC_KINASE_CTER"/>
    <property type="match status" value="1"/>
</dbReference>
<organism evidence="21 22">
    <name type="scientific">Trichuris muris</name>
    <name type="common">Mouse whipworm</name>
    <dbReference type="NCBI Taxonomy" id="70415"/>
    <lineage>
        <taxon>Eukaryota</taxon>
        <taxon>Metazoa</taxon>
        <taxon>Ecdysozoa</taxon>
        <taxon>Nematoda</taxon>
        <taxon>Enoplea</taxon>
        <taxon>Dorylaimia</taxon>
        <taxon>Trichinellida</taxon>
        <taxon>Trichuridae</taxon>
        <taxon>Trichuris</taxon>
    </lineage>
</organism>
<dbReference type="FunFam" id="1.10.510.10:FF:000057">
    <property type="entry name" value="Non-specific serine/threonine protein kinase"/>
    <property type="match status" value="1"/>
</dbReference>
<evidence type="ECO:0000259" key="20">
    <source>
        <dbReference type="PROSITE" id="PS51285"/>
    </source>
</evidence>
<keyword evidence="11" id="KW-0418">Kinase</keyword>
<dbReference type="STRING" id="70415.A0A5S6Q719"/>
<protein>
    <recommendedName>
        <fullName evidence="4">non-specific serine/threonine protein kinase</fullName>
        <ecNumber evidence="4">2.7.11.1</ecNumber>
    </recommendedName>
</protein>
<dbReference type="CDD" id="cd05598">
    <property type="entry name" value="STKc_LATS"/>
    <property type="match status" value="1"/>
</dbReference>
<evidence type="ECO:0000256" key="5">
    <source>
        <dbReference type="ARBA" id="ARBA00022490"/>
    </source>
</evidence>
<dbReference type="GO" id="GO:0004674">
    <property type="term" value="F:protein serine/threonine kinase activity"/>
    <property type="evidence" value="ECO:0007669"/>
    <property type="project" value="UniProtKB-KW"/>
</dbReference>
<comment type="cofactor">
    <cofactor evidence="1">
        <name>Mg(2+)</name>
        <dbReference type="ChEBI" id="CHEBI:18420"/>
    </cofactor>
</comment>
<dbReference type="InterPro" id="IPR017441">
    <property type="entry name" value="Protein_kinase_ATP_BS"/>
</dbReference>
<dbReference type="InterPro" id="IPR008271">
    <property type="entry name" value="Ser/Thr_kinase_AS"/>
</dbReference>
<feature type="domain" description="AGC-kinase C-terminal" evidence="20">
    <location>
        <begin position="912"/>
        <end position="977"/>
    </location>
</feature>
<evidence type="ECO:0000256" key="13">
    <source>
        <dbReference type="ARBA" id="ARBA00022842"/>
    </source>
</evidence>
<dbReference type="GO" id="GO:0005524">
    <property type="term" value="F:ATP binding"/>
    <property type="evidence" value="ECO:0007669"/>
    <property type="project" value="UniProtKB-UniRule"/>
</dbReference>
<dbReference type="Proteomes" id="UP000046395">
    <property type="component" value="Unassembled WGS sequence"/>
</dbReference>
<evidence type="ECO:0000256" key="6">
    <source>
        <dbReference type="ARBA" id="ARBA00022527"/>
    </source>
</evidence>
<dbReference type="FunFam" id="3.30.200.20:FF:000391">
    <property type="entry name" value="Large tumor suppressor kinase 1"/>
    <property type="match status" value="1"/>
</dbReference>
<dbReference type="GO" id="GO:0071944">
    <property type="term" value="C:cell periphery"/>
    <property type="evidence" value="ECO:0007669"/>
    <property type="project" value="UniProtKB-ARBA"/>
</dbReference>
<evidence type="ECO:0000256" key="15">
    <source>
        <dbReference type="ARBA" id="ARBA00048679"/>
    </source>
</evidence>
<dbReference type="WBParaSite" id="TMUE_1000002950.1">
    <property type="protein sequence ID" value="TMUE_1000002950.1"/>
    <property type="gene ID" value="WBGene00294865"/>
</dbReference>
<feature type="region of interest" description="Disordered" evidence="17">
    <location>
        <begin position="1"/>
        <end position="46"/>
    </location>
</feature>
<evidence type="ECO:0000256" key="8">
    <source>
        <dbReference type="ARBA" id="ARBA00022679"/>
    </source>
</evidence>
<dbReference type="InterPro" id="IPR049761">
    <property type="entry name" value="LATS1-like_MobB"/>
</dbReference>
<dbReference type="Gene3D" id="3.30.200.20">
    <property type="entry name" value="Phosphorylase Kinase, domain 1"/>
    <property type="match status" value="2"/>
</dbReference>
<keyword evidence="5" id="KW-0963">Cytoplasm</keyword>
<dbReference type="PANTHER" id="PTHR22988:SF76">
    <property type="entry name" value="CHROMOSOME UNDETERMINED SCAFFOLD_135, WHOLE GENOME SHOTGUN SEQUENCE"/>
    <property type="match status" value="1"/>
</dbReference>
<keyword evidence="6" id="KW-0723">Serine/threonine-protein kinase</keyword>
<sequence length="1045" mass="116323">MSQQGGPYGNGDWLNHASSSDSPKLEDRHCHPFPSTSSSVAQPEPNRWSVAKNRYGHRQALDQIKQSLLPYHNAAASSGGGTAPGGGPHSAPLAGSSPSSVAPTCPDLATFSLHESAMLDHLVQMGFDKDAAWYALKLTQFRSLSHAVDILLKTNSAHVFRDDTKQGLSRKASFENNGDCTRSESPQVRSHVCSAQVCLGSTAGGRQQNVQRPQGSTARVTTPRSVGYQGLVVPPPLPHYSCKHSGSSSPVHSRSGLPVSAAYMQRMDTFSSPTDSSGCRFDGASAEANQCYMNNEGPGLGLKTAKNYKVDKSGTIVDYSANDANGVYLRKITPRLNDYEYPGRFCHTSMPAVGQDDDRMVRDVSALAYYKSRLESIELLSSVDGCNVLAFNQYRGLLKRVGGAADGPCTSAPISQPLGHMTFMSELSSCQVPSDSFYIENLCRRVNNVLSTTSKVCTSNDEPLGGHGALSETPVALSLPHCDRISPASSLSTDDSEVLVGHESVASQTIRCCSPLPDDIQARLQLGAYESGGTMRPCTPQAFRFYMEQHVENVLKMYKERLHRQMQLEKEMARADFPMQLQCQMRKLLTQKESCYLRLRRQRMDASMFEKIKTIGIGAFGEVALVRKKDTETLFAMKVLRKFDVIKKNQAAHVKAERDILSEADNEWVVKLYYSFQDKDCLFFIMEYIPGGDMMALLIKKGLFEEQLARFYVAELVCAIHSVHKLGFIHRDIKPDNILIDRNGHIKLTDFGLCTGLRWTHDWKYYAEEPLLHGHKHEDSFDLLQQVEPQYNHKLLDYRHQKQRCKAHSLVGTPNYIAPEVLLRIGHTQLCDWWSVGVIFYEMVVGHPPFLANTPEETQAKVIHWRSSLHIPKGANLSEAAMDLILQLCCGPEQRLGKDKEAADIKRHPFFQDIDWENLRNVKAPYRPEILHATDTSNFDPVEPRQDMSGDQPAAGIVDHAFYEFTFRRFFDSDGYGCPTLRLSPPRKVDGTFRMEPDIGAAERDCEEQNRVSDYPSSSRTSGNTNVLRISTGTFPAGAADARRE</sequence>
<dbReference type="PANTHER" id="PTHR22988">
    <property type="entry name" value="MYOTONIC DYSTROPHY S/T KINASE-RELATED"/>
    <property type="match status" value="1"/>
</dbReference>
<dbReference type="Pfam" id="PF00069">
    <property type="entry name" value="Pkinase"/>
    <property type="match status" value="2"/>
</dbReference>
<reference evidence="22" key="1">
    <citation type="submission" date="2019-12" db="UniProtKB">
        <authorList>
            <consortium name="WormBaseParasite"/>
        </authorList>
    </citation>
    <scope>IDENTIFICATION</scope>
</reference>
<dbReference type="GO" id="GO:0045177">
    <property type="term" value="C:apical part of cell"/>
    <property type="evidence" value="ECO:0007669"/>
    <property type="project" value="UniProtKB-ARBA"/>
</dbReference>
<keyword evidence="9" id="KW-0479">Metal-binding</keyword>
<dbReference type="InterPro" id="IPR011009">
    <property type="entry name" value="Kinase-like_dom_sf"/>
</dbReference>
<comment type="catalytic activity">
    <reaction evidence="15">
        <text>L-seryl-[protein] + ATP = O-phospho-L-seryl-[protein] + ADP + H(+)</text>
        <dbReference type="Rhea" id="RHEA:17989"/>
        <dbReference type="Rhea" id="RHEA-COMP:9863"/>
        <dbReference type="Rhea" id="RHEA-COMP:11604"/>
        <dbReference type="ChEBI" id="CHEBI:15378"/>
        <dbReference type="ChEBI" id="CHEBI:29999"/>
        <dbReference type="ChEBI" id="CHEBI:30616"/>
        <dbReference type="ChEBI" id="CHEBI:83421"/>
        <dbReference type="ChEBI" id="CHEBI:456216"/>
        <dbReference type="EC" id="2.7.11.1"/>
    </reaction>
</comment>
<dbReference type="GO" id="GO:0042308">
    <property type="term" value="P:negative regulation of protein import into nucleus"/>
    <property type="evidence" value="ECO:0007669"/>
    <property type="project" value="UniProtKB-ARBA"/>
</dbReference>
<feature type="domain" description="Protein kinase" evidence="18">
    <location>
        <begin position="609"/>
        <end position="911"/>
    </location>
</feature>
<feature type="binding site" evidence="16">
    <location>
        <position position="648"/>
    </location>
    <ligand>
        <name>ATP</name>
        <dbReference type="ChEBI" id="CHEBI:30616"/>
    </ligand>
</feature>
<dbReference type="PROSITE" id="PS00108">
    <property type="entry name" value="PROTEIN_KINASE_ST"/>
    <property type="match status" value="1"/>
</dbReference>
<dbReference type="InterPro" id="IPR015940">
    <property type="entry name" value="UBA"/>
</dbReference>
<evidence type="ECO:0000256" key="1">
    <source>
        <dbReference type="ARBA" id="ARBA00001946"/>
    </source>
</evidence>
<evidence type="ECO:0000313" key="22">
    <source>
        <dbReference type="WBParaSite" id="TMUE_1000002950.1"/>
    </source>
</evidence>
<keyword evidence="7" id="KW-0597">Phosphoprotein</keyword>
<name>A0A5S6Q719_TRIMR</name>
<evidence type="ECO:0000259" key="18">
    <source>
        <dbReference type="PROSITE" id="PS50011"/>
    </source>
</evidence>
<dbReference type="GO" id="GO:0046872">
    <property type="term" value="F:metal ion binding"/>
    <property type="evidence" value="ECO:0007669"/>
    <property type="project" value="UniProtKB-KW"/>
</dbReference>
<evidence type="ECO:0000256" key="9">
    <source>
        <dbReference type="ARBA" id="ARBA00022723"/>
    </source>
</evidence>
<dbReference type="PROSITE" id="PS50030">
    <property type="entry name" value="UBA"/>
    <property type="match status" value="1"/>
</dbReference>
<evidence type="ECO:0000256" key="2">
    <source>
        <dbReference type="ARBA" id="ARBA00004496"/>
    </source>
</evidence>
<dbReference type="CDD" id="cd21778">
    <property type="entry name" value="MobB_LATS1"/>
    <property type="match status" value="1"/>
</dbReference>
<comment type="subcellular location">
    <subcellularLocation>
        <location evidence="2">Cytoplasm</location>
    </subcellularLocation>
</comment>
<dbReference type="SUPFAM" id="SSF56112">
    <property type="entry name" value="Protein kinase-like (PK-like)"/>
    <property type="match status" value="1"/>
</dbReference>
<dbReference type="SMART" id="SM00220">
    <property type="entry name" value="S_TKc"/>
    <property type="match status" value="1"/>
</dbReference>
<feature type="compositionally biased region" description="Gly residues" evidence="17">
    <location>
        <begin position="78"/>
        <end position="88"/>
    </location>
</feature>
<evidence type="ECO:0000256" key="12">
    <source>
        <dbReference type="ARBA" id="ARBA00022840"/>
    </source>
</evidence>
<dbReference type="InterPro" id="IPR009060">
    <property type="entry name" value="UBA-like_sf"/>
</dbReference>
<dbReference type="SUPFAM" id="SSF46934">
    <property type="entry name" value="UBA-like"/>
    <property type="match status" value="1"/>
</dbReference>
<evidence type="ECO:0000256" key="11">
    <source>
        <dbReference type="ARBA" id="ARBA00022777"/>
    </source>
</evidence>
<evidence type="ECO:0000259" key="19">
    <source>
        <dbReference type="PROSITE" id="PS50030"/>
    </source>
</evidence>
<feature type="region of interest" description="Disordered" evidence="17">
    <location>
        <begin position="73"/>
        <end position="99"/>
    </location>
</feature>
<keyword evidence="21" id="KW-1185">Reference proteome</keyword>
<dbReference type="InterPro" id="IPR000719">
    <property type="entry name" value="Prot_kinase_dom"/>
</dbReference>
<keyword evidence="10 16" id="KW-0547">Nucleotide-binding</keyword>